<evidence type="ECO:0000256" key="1">
    <source>
        <dbReference type="SAM" id="MobiDB-lite"/>
    </source>
</evidence>
<evidence type="ECO:0000313" key="3">
    <source>
        <dbReference type="Proteomes" id="UP001168098"/>
    </source>
</evidence>
<organism evidence="2 3">
    <name type="scientific">Vitis rotundifolia</name>
    <name type="common">Muscadine grape</name>
    <dbReference type="NCBI Taxonomy" id="103349"/>
    <lineage>
        <taxon>Eukaryota</taxon>
        <taxon>Viridiplantae</taxon>
        <taxon>Streptophyta</taxon>
        <taxon>Embryophyta</taxon>
        <taxon>Tracheophyta</taxon>
        <taxon>Spermatophyta</taxon>
        <taxon>Magnoliopsida</taxon>
        <taxon>eudicotyledons</taxon>
        <taxon>Gunneridae</taxon>
        <taxon>Pentapetalae</taxon>
        <taxon>rosids</taxon>
        <taxon>Vitales</taxon>
        <taxon>Vitaceae</taxon>
        <taxon>Viteae</taxon>
        <taxon>Vitis</taxon>
    </lineage>
</organism>
<feature type="region of interest" description="Disordered" evidence="1">
    <location>
        <begin position="1"/>
        <end position="25"/>
    </location>
</feature>
<sequence length="127" mass="14322">MTGSLCRDDSTSTTSNQSHVDQSVTTFPSGDNNSLWIMAHKLNGKYYLQWSQSVQIVICGRGKFKYLSDEAKAPAATNPTYKIWFAENSTVHAWLINSIQPRMYGILPNECTLILATCHRCLKFDQN</sequence>
<proteinExistence type="predicted"/>
<dbReference type="PANTHER" id="PTHR37610:SF75">
    <property type="entry name" value="RETROTRANSPOSON COPIA-LIKE N-TERMINAL DOMAIN-CONTAINING PROTEIN"/>
    <property type="match status" value="1"/>
</dbReference>
<dbReference type="EMBL" id="JARBHA010000008">
    <property type="protein sequence ID" value="KAJ9693508.1"/>
    <property type="molecule type" value="Genomic_DNA"/>
</dbReference>
<gene>
    <name evidence="2" type="ORF">PVL29_009457</name>
</gene>
<dbReference type="PANTHER" id="PTHR37610">
    <property type="entry name" value="CCHC-TYPE DOMAIN-CONTAINING PROTEIN"/>
    <property type="match status" value="1"/>
</dbReference>
<accession>A0AA38ZSF5</accession>
<evidence type="ECO:0008006" key="4">
    <source>
        <dbReference type="Google" id="ProtNLM"/>
    </source>
</evidence>
<comment type="caution">
    <text evidence="2">The sequence shown here is derived from an EMBL/GenBank/DDBJ whole genome shotgun (WGS) entry which is preliminary data.</text>
</comment>
<name>A0AA38ZSF5_VITRO</name>
<feature type="compositionally biased region" description="Polar residues" evidence="1">
    <location>
        <begin position="11"/>
        <end position="25"/>
    </location>
</feature>
<keyword evidence="3" id="KW-1185">Reference proteome</keyword>
<dbReference type="Proteomes" id="UP001168098">
    <property type="component" value="Unassembled WGS sequence"/>
</dbReference>
<evidence type="ECO:0000313" key="2">
    <source>
        <dbReference type="EMBL" id="KAJ9693508.1"/>
    </source>
</evidence>
<reference evidence="2 3" key="1">
    <citation type="journal article" date="2023" name="BMC Biotechnol.">
        <title>Vitis rotundifolia cv Carlos genome sequencing.</title>
        <authorList>
            <person name="Huff M."/>
            <person name="Hulse-Kemp A."/>
            <person name="Scheffler B."/>
            <person name="Youngblood R."/>
            <person name="Simpson S."/>
            <person name="Babiker E."/>
            <person name="Staton M."/>
        </authorList>
    </citation>
    <scope>NUCLEOTIDE SEQUENCE [LARGE SCALE GENOMIC DNA]</scope>
    <source>
        <tissue evidence="2">Leaf</tissue>
    </source>
</reference>
<feature type="compositionally biased region" description="Basic and acidic residues" evidence="1">
    <location>
        <begin position="1"/>
        <end position="10"/>
    </location>
</feature>
<dbReference type="AlphaFoldDB" id="A0AA38ZSF5"/>
<protein>
    <recommendedName>
        <fullName evidence="4">Retrotransposon Copia-like N-terminal domain-containing protein</fullName>
    </recommendedName>
</protein>